<keyword evidence="3" id="KW-1185">Reference proteome</keyword>
<protein>
    <submittedName>
        <fullName evidence="2">Uncharacterized protein</fullName>
    </submittedName>
</protein>
<sequence>MHKARSKWFLRLGSGSGPSCRFFAAKPSPVAGVLPKQPAYPLCLRERCFHCGEHRLSQPIHAANLTGPRGQAREPTRGPRASRNRVQTLPSETRRGFIKLALEHSTIPGSVKYDIKTNGDVPLPRETLLKFEPEHEKFKAAWEQSMPEPVFYQRSPEKEAEKKAGEEERKCAKRNSFAFGTLSVWKNYSSESVCLSPVAQNLRIRPICSHPIVFSLNDAARLHQLLLVFRGCA</sequence>
<proteinExistence type="predicted"/>
<evidence type="ECO:0000256" key="1">
    <source>
        <dbReference type="SAM" id="MobiDB-lite"/>
    </source>
</evidence>
<feature type="region of interest" description="Disordered" evidence="1">
    <location>
        <begin position="65"/>
        <end position="85"/>
    </location>
</feature>
<evidence type="ECO:0000313" key="3">
    <source>
        <dbReference type="Proteomes" id="UP000235388"/>
    </source>
</evidence>
<reference evidence="2 3" key="1">
    <citation type="submission" date="2017-11" db="EMBL/GenBank/DDBJ databases">
        <title>De novo assembly and phasing of dikaryotic genomes from two isolates of Puccinia coronata f. sp. avenae, the causal agent of oat crown rust.</title>
        <authorList>
            <person name="Miller M.E."/>
            <person name="Zhang Y."/>
            <person name="Omidvar V."/>
            <person name="Sperschneider J."/>
            <person name="Schwessinger B."/>
            <person name="Raley C."/>
            <person name="Palmer J.M."/>
            <person name="Garnica D."/>
            <person name="Upadhyaya N."/>
            <person name="Rathjen J."/>
            <person name="Taylor J.M."/>
            <person name="Park R.F."/>
            <person name="Dodds P.N."/>
            <person name="Hirsch C.D."/>
            <person name="Kianian S.F."/>
            <person name="Figueroa M."/>
        </authorList>
    </citation>
    <scope>NUCLEOTIDE SEQUENCE [LARGE SCALE GENOMIC DNA]</scope>
    <source>
        <strain evidence="2">12NC29</strain>
    </source>
</reference>
<accession>A0A2N5UBS1</accession>
<comment type="caution">
    <text evidence="2">The sequence shown here is derived from an EMBL/GenBank/DDBJ whole genome shotgun (WGS) entry which is preliminary data.</text>
</comment>
<name>A0A2N5UBS1_9BASI</name>
<dbReference type="STRING" id="200324.A0A2N5UBS1"/>
<evidence type="ECO:0000313" key="2">
    <source>
        <dbReference type="EMBL" id="PLW35187.1"/>
    </source>
</evidence>
<organism evidence="2 3">
    <name type="scientific">Puccinia coronata f. sp. avenae</name>
    <dbReference type="NCBI Taxonomy" id="200324"/>
    <lineage>
        <taxon>Eukaryota</taxon>
        <taxon>Fungi</taxon>
        <taxon>Dikarya</taxon>
        <taxon>Basidiomycota</taxon>
        <taxon>Pucciniomycotina</taxon>
        <taxon>Pucciniomycetes</taxon>
        <taxon>Pucciniales</taxon>
        <taxon>Pucciniaceae</taxon>
        <taxon>Puccinia</taxon>
    </lineage>
</organism>
<dbReference type="OrthoDB" id="10264376at2759"/>
<gene>
    <name evidence="2" type="ORF">PCANC_19273</name>
</gene>
<dbReference type="AlphaFoldDB" id="A0A2N5UBS1"/>
<dbReference type="EMBL" id="PGCJ01000262">
    <property type="protein sequence ID" value="PLW35187.1"/>
    <property type="molecule type" value="Genomic_DNA"/>
</dbReference>
<dbReference type="Proteomes" id="UP000235388">
    <property type="component" value="Unassembled WGS sequence"/>
</dbReference>